<organism evidence="15 16">
    <name type="scientific">Parapedobacter indicus</name>
    <dbReference type="NCBI Taxonomy" id="1477437"/>
    <lineage>
        <taxon>Bacteria</taxon>
        <taxon>Pseudomonadati</taxon>
        <taxon>Bacteroidota</taxon>
        <taxon>Sphingobacteriia</taxon>
        <taxon>Sphingobacteriales</taxon>
        <taxon>Sphingobacteriaceae</taxon>
        <taxon>Parapedobacter</taxon>
    </lineage>
</organism>
<evidence type="ECO:0000256" key="8">
    <source>
        <dbReference type="ARBA" id="ARBA00023125"/>
    </source>
</evidence>
<evidence type="ECO:0000256" key="5">
    <source>
        <dbReference type="ARBA" id="ARBA00022801"/>
    </source>
</evidence>
<dbReference type="AlphaFoldDB" id="A0A1I3E1I2"/>
<evidence type="ECO:0000256" key="11">
    <source>
        <dbReference type="NCBIfam" id="TIGR00665"/>
    </source>
</evidence>
<reference evidence="15 16" key="1">
    <citation type="submission" date="2016-10" db="EMBL/GenBank/DDBJ databases">
        <authorList>
            <person name="de Groot N.N."/>
        </authorList>
    </citation>
    <scope>NUCLEOTIDE SEQUENCE [LARGE SCALE GENOMIC DNA]</scope>
    <source>
        <strain evidence="15 16">RK1</strain>
    </source>
</reference>
<dbReference type="GO" id="GO:0005524">
    <property type="term" value="F:ATP binding"/>
    <property type="evidence" value="ECO:0007669"/>
    <property type="project" value="UniProtKB-UniRule"/>
</dbReference>
<dbReference type="GO" id="GO:0043139">
    <property type="term" value="F:5'-3' DNA helicase activity"/>
    <property type="evidence" value="ECO:0007669"/>
    <property type="project" value="UniProtKB-EC"/>
</dbReference>
<keyword evidence="9" id="KW-0413">Isomerase</keyword>
<name>A0A1I3E1I2_9SPHI</name>
<dbReference type="OrthoDB" id="9773982at2"/>
<dbReference type="Proteomes" id="UP000198670">
    <property type="component" value="Unassembled WGS sequence"/>
</dbReference>
<evidence type="ECO:0000313" key="15">
    <source>
        <dbReference type="EMBL" id="SFH92837.1"/>
    </source>
</evidence>
<dbReference type="GO" id="GO:0016887">
    <property type="term" value="F:ATP hydrolysis activity"/>
    <property type="evidence" value="ECO:0007669"/>
    <property type="project" value="RHEA"/>
</dbReference>
<keyword evidence="16" id="KW-1185">Reference proteome</keyword>
<sequence length="488" mass="54076">MSRIAENRRETGFQQGLGKLPPQAIDLEEAVLGAVLSERDAITEIADILTPKMFYVEANQLIFEECCRLSLDSQPIDILTVTQALRASGNLEQVGGPFYLTGLSDRVMSSANIEYHARIVAQKYVQREMIIQSTRIIEACYTDTEDIFDTMAAADFGRDELLTQISTRKESSNIEVVTDTLRDIEEAQLSPHRGLTGITSGFSKLDDLTGGWQQSDLVILAARPAMGKTSNAITMAINAARSQKPVAVFSLEMSSKQLANKELSIVSGVPFSRIRKKVLNPEDWQVIHSKMGEISSLPIHWDDTPGISITELCAKAKRLKRKHGIELIIVDYLQLITTGNRQKSGNREQEVGFISRTLKGLAKELDIPVIALSQLSRAVESRPGNGKRPMLSDLRESGSIEQDADIVMFLYRPEYYGITEDEIGSSTEGMAELIVAKHRNGACEDIQLRFDKYTTGFTDWETEDTWILPPPSPNTGISPNGSFDDGPF</sequence>
<dbReference type="InterPro" id="IPR016136">
    <property type="entry name" value="DNA_helicase_N/primase_C"/>
</dbReference>
<keyword evidence="8 12" id="KW-0238">DNA-binding</keyword>
<comment type="function">
    <text evidence="12">The main replicative DNA helicase, it participates in initiation and elongation during chromosome replication. Travels ahead of the DNA replisome, separating dsDNA into templates for DNA synthesis. A processive ATP-dependent 5'-3' DNA helicase it has DNA-dependent ATPase activity.</text>
</comment>
<dbReference type="GO" id="GO:1990077">
    <property type="term" value="C:primosome complex"/>
    <property type="evidence" value="ECO:0007669"/>
    <property type="project" value="UniProtKB-UniRule"/>
</dbReference>
<keyword evidence="7 12" id="KW-0067">ATP-binding</keyword>
<dbReference type="STRING" id="1477437.SAMN05444682_101725"/>
<keyword evidence="3 12" id="KW-0235">DNA replication</keyword>
<proteinExistence type="inferred from homology"/>
<evidence type="ECO:0000313" key="16">
    <source>
        <dbReference type="Proteomes" id="UP000198670"/>
    </source>
</evidence>
<evidence type="ECO:0000256" key="6">
    <source>
        <dbReference type="ARBA" id="ARBA00022806"/>
    </source>
</evidence>
<evidence type="ECO:0000256" key="4">
    <source>
        <dbReference type="ARBA" id="ARBA00022741"/>
    </source>
</evidence>
<dbReference type="InterPro" id="IPR007693">
    <property type="entry name" value="DNA_helicase_DnaB-like_N"/>
</dbReference>
<dbReference type="Pfam" id="PF00772">
    <property type="entry name" value="DnaB"/>
    <property type="match status" value="1"/>
</dbReference>
<evidence type="ECO:0000256" key="12">
    <source>
        <dbReference type="RuleBase" id="RU362085"/>
    </source>
</evidence>
<dbReference type="InterPro" id="IPR007692">
    <property type="entry name" value="DNA_helicase_DnaB"/>
</dbReference>
<dbReference type="GO" id="GO:0005829">
    <property type="term" value="C:cytosol"/>
    <property type="evidence" value="ECO:0007669"/>
    <property type="project" value="TreeGrafter"/>
</dbReference>
<dbReference type="PROSITE" id="PS51199">
    <property type="entry name" value="SF4_HELICASE"/>
    <property type="match status" value="1"/>
</dbReference>
<dbReference type="InterPro" id="IPR007694">
    <property type="entry name" value="DNA_helicase_DnaB-like_C"/>
</dbReference>
<keyword evidence="5 12" id="KW-0378">Hydrolase</keyword>
<dbReference type="InterPro" id="IPR036185">
    <property type="entry name" value="DNA_heli_DnaB-like_N_sf"/>
</dbReference>
<dbReference type="GO" id="GO:0003677">
    <property type="term" value="F:DNA binding"/>
    <property type="evidence" value="ECO:0007669"/>
    <property type="project" value="UniProtKB-UniRule"/>
</dbReference>
<dbReference type="EC" id="5.6.2.3" evidence="11 12"/>
<evidence type="ECO:0000256" key="9">
    <source>
        <dbReference type="ARBA" id="ARBA00023235"/>
    </source>
</evidence>
<keyword evidence="6 12" id="KW-0347">Helicase</keyword>
<gene>
    <name evidence="15" type="ORF">SAMN05444682_101725</name>
</gene>
<keyword evidence="4 12" id="KW-0547">Nucleotide-binding</keyword>
<dbReference type="CDD" id="cd00984">
    <property type="entry name" value="DnaB_C"/>
    <property type="match status" value="1"/>
</dbReference>
<comment type="catalytic activity">
    <reaction evidence="10 12">
        <text>ATP + H2O = ADP + phosphate + H(+)</text>
        <dbReference type="Rhea" id="RHEA:13065"/>
        <dbReference type="ChEBI" id="CHEBI:15377"/>
        <dbReference type="ChEBI" id="CHEBI:15378"/>
        <dbReference type="ChEBI" id="CHEBI:30616"/>
        <dbReference type="ChEBI" id="CHEBI:43474"/>
        <dbReference type="ChEBI" id="CHEBI:456216"/>
        <dbReference type="EC" id="5.6.2.3"/>
    </reaction>
</comment>
<evidence type="ECO:0000256" key="7">
    <source>
        <dbReference type="ARBA" id="ARBA00022840"/>
    </source>
</evidence>
<dbReference type="GO" id="GO:0006269">
    <property type="term" value="P:DNA replication, synthesis of primer"/>
    <property type="evidence" value="ECO:0007669"/>
    <property type="project" value="UniProtKB-UniRule"/>
</dbReference>
<feature type="domain" description="SF4 helicase" evidence="14">
    <location>
        <begin position="191"/>
        <end position="464"/>
    </location>
</feature>
<dbReference type="Gene3D" id="1.10.860.10">
    <property type="entry name" value="DNAb Helicase, Chain A"/>
    <property type="match status" value="1"/>
</dbReference>
<evidence type="ECO:0000256" key="10">
    <source>
        <dbReference type="ARBA" id="ARBA00048954"/>
    </source>
</evidence>
<dbReference type="PANTHER" id="PTHR30153">
    <property type="entry name" value="REPLICATIVE DNA HELICASE DNAB"/>
    <property type="match status" value="1"/>
</dbReference>
<dbReference type="InterPro" id="IPR027417">
    <property type="entry name" value="P-loop_NTPase"/>
</dbReference>
<accession>A0A1I3E1I2</accession>
<evidence type="ECO:0000256" key="2">
    <source>
        <dbReference type="ARBA" id="ARBA00022515"/>
    </source>
</evidence>
<dbReference type="PANTHER" id="PTHR30153:SF2">
    <property type="entry name" value="REPLICATIVE DNA HELICASE"/>
    <property type="match status" value="1"/>
</dbReference>
<keyword evidence="2 12" id="KW-0639">Primosome</keyword>
<dbReference type="EMBL" id="FOQO01000001">
    <property type="protein sequence ID" value="SFH92837.1"/>
    <property type="molecule type" value="Genomic_DNA"/>
</dbReference>
<feature type="region of interest" description="Disordered" evidence="13">
    <location>
        <begin position="464"/>
        <end position="488"/>
    </location>
</feature>
<dbReference type="RefSeq" id="WP_090624261.1">
    <property type="nucleotide sequence ID" value="NZ_FOQO01000001.1"/>
</dbReference>
<dbReference type="Gene3D" id="3.40.50.300">
    <property type="entry name" value="P-loop containing nucleotide triphosphate hydrolases"/>
    <property type="match status" value="1"/>
</dbReference>
<evidence type="ECO:0000256" key="1">
    <source>
        <dbReference type="ARBA" id="ARBA00008428"/>
    </source>
</evidence>
<dbReference type="SUPFAM" id="SSF48024">
    <property type="entry name" value="N-terminal domain of DnaB helicase"/>
    <property type="match status" value="1"/>
</dbReference>
<dbReference type="Pfam" id="PF03796">
    <property type="entry name" value="DnaB_C"/>
    <property type="match status" value="1"/>
</dbReference>
<evidence type="ECO:0000256" key="13">
    <source>
        <dbReference type="SAM" id="MobiDB-lite"/>
    </source>
</evidence>
<protein>
    <recommendedName>
        <fullName evidence="11 12">Replicative DNA helicase</fullName>
        <ecNumber evidence="11 12">5.6.2.3</ecNumber>
    </recommendedName>
</protein>
<evidence type="ECO:0000259" key="14">
    <source>
        <dbReference type="PROSITE" id="PS51199"/>
    </source>
</evidence>
<dbReference type="NCBIfam" id="TIGR00665">
    <property type="entry name" value="DnaB"/>
    <property type="match status" value="1"/>
</dbReference>
<evidence type="ECO:0000256" key="3">
    <source>
        <dbReference type="ARBA" id="ARBA00022705"/>
    </source>
</evidence>
<comment type="similarity">
    <text evidence="1 12">Belongs to the helicase family. DnaB subfamily.</text>
</comment>
<dbReference type="SUPFAM" id="SSF52540">
    <property type="entry name" value="P-loop containing nucleoside triphosphate hydrolases"/>
    <property type="match status" value="1"/>
</dbReference>